<dbReference type="InterPro" id="IPR003439">
    <property type="entry name" value="ABC_transporter-like_ATP-bd"/>
</dbReference>
<feature type="domain" description="ABC transporter" evidence="3">
    <location>
        <begin position="5"/>
        <end position="246"/>
    </location>
</feature>
<keyword evidence="1" id="KW-0547">Nucleotide-binding</keyword>
<dbReference type="Pfam" id="PF00005">
    <property type="entry name" value="ABC_tran"/>
    <property type="match status" value="2"/>
</dbReference>
<dbReference type="InterPro" id="IPR015854">
    <property type="entry name" value="ABC_transpr_LolD-like"/>
</dbReference>
<dbReference type="RefSeq" id="WP_061078576.1">
    <property type="nucleotide sequence ID" value="NZ_JAAXPG010000014.1"/>
</dbReference>
<dbReference type="Gene3D" id="3.40.50.300">
    <property type="entry name" value="P-loop containing nucleotide triphosphate hydrolases"/>
    <property type="match status" value="2"/>
</dbReference>
<dbReference type="GO" id="GO:0016887">
    <property type="term" value="F:ATP hydrolysis activity"/>
    <property type="evidence" value="ECO:0007669"/>
    <property type="project" value="InterPro"/>
</dbReference>
<dbReference type="PROSITE" id="PS00211">
    <property type="entry name" value="ABC_TRANSPORTER_1"/>
    <property type="match status" value="2"/>
</dbReference>
<comment type="caution">
    <text evidence="4">The sequence shown here is derived from an EMBL/GenBank/DDBJ whole genome shotgun (WGS) entry which is preliminary data.</text>
</comment>
<evidence type="ECO:0000259" key="3">
    <source>
        <dbReference type="PROSITE" id="PS50893"/>
    </source>
</evidence>
<accession>A0A7X6ME74</accession>
<dbReference type="GO" id="GO:0005886">
    <property type="term" value="C:plasma membrane"/>
    <property type="evidence" value="ECO:0007669"/>
    <property type="project" value="TreeGrafter"/>
</dbReference>
<dbReference type="PANTHER" id="PTHR24220:SF685">
    <property type="entry name" value="ABC TRANSPORTER RELATED"/>
    <property type="match status" value="1"/>
</dbReference>
<evidence type="ECO:0000256" key="2">
    <source>
        <dbReference type="ARBA" id="ARBA00022840"/>
    </source>
</evidence>
<name>A0A7X6ME74_9ACTN</name>
<dbReference type="SUPFAM" id="SSF52540">
    <property type="entry name" value="P-loop containing nucleoside triphosphate hydrolases"/>
    <property type="match status" value="2"/>
</dbReference>
<dbReference type="GO" id="GO:0022857">
    <property type="term" value="F:transmembrane transporter activity"/>
    <property type="evidence" value="ECO:0007669"/>
    <property type="project" value="TreeGrafter"/>
</dbReference>
<feature type="domain" description="ABC transporter" evidence="3">
    <location>
        <begin position="244"/>
        <end position="466"/>
    </location>
</feature>
<evidence type="ECO:0000256" key="1">
    <source>
        <dbReference type="ARBA" id="ARBA00022741"/>
    </source>
</evidence>
<dbReference type="GO" id="GO:0005524">
    <property type="term" value="F:ATP binding"/>
    <property type="evidence" value="ECO:0007669"/>
    <property type="project" value="UniProtKB-KW"/>
</dbReference>
<evidence type="ECO:0000313" key="5">
    <source>
        <dbReference type="Proteomes" id="UP000553209"/>
    </source>
</evidence>
<organism evidence="4 5">
    <name type="scientific">Nocardiopsis alborubida</name>
    <dbReference type="NCBI Taxonomy" id="146802"/>
    <lineage>
        <taxon>Bacteria</taxon>
        <taxon>Bacillati</taxon>
        <taxon>Actinomycetota</taxon>
        <taxon>Actinomycetes</taxon>
        <taxon>Streptosporangiales</taxon>
        <taxon>Nocardiopsidaceae</taxon>
        <taxon>Nocardiopsis</taxon>
    </lineage>
</organism>
<dbReference type="Proteomes" id="UP000553209">
    <property type="component" value="Unassembled WGS sequence"/>
</dbReference>
<sequence>MAEGLCAEALLVEDEHGARVVGPVDLRVPDGTVLAVMGASGSGKTSAVLAALDALPPGLVRRAGQVRWQGAPVPAGRAARRWRRASTGVLGQDPASDLHPLRPASALVAEALPGGLRRANAEAVRAALTSLGLDADALWRRRPHELSGGQAQRVALARAVVADPGLLVLDEPTSGLDPATVELLLGVLEQRRGRPGRSTVVITHDRGFADRVADVRLDIGESEPVRGVSTATAGPRDPGGAEVLGLRGVRLTAPDGRELLDEVDLTVGPGEAVAVLGPSGCGKSTLLRSLAGLHPPAAGSFSLGGRPLPARHTDRARETLRAVQLIAQDPAGTLNPAQRVATALARPAMVLRGLTRGQAAAEVPELLERVGLPADTGRALPARLSGGQRQRVAVARALAARPRVLLADEVSSALDAASARTVLDLLDTLRAEEGLAVVMVTHDRRVADRANRVLTLDPEHRGLVPGP</sequence>
<dbReference type="InterPro" id="IPR017871">
    <property type="entry name" value="ABC_transporter-like_CS"/>
</dbReference>
<dbReference type="SMART" id="SM00382">
    <property type="entry name" value="AAA"/>
    <property type="match status" value="2"/>
</dbReference>
<dbReference type="EMBL" id="JAAXPG010000014">
    <property type="protein sequence ID" value="NKY99152.1"/>
    <property type="molecule type" value="Genomic_DNA"/>
</dbReference>
<dbReference type="AlphaFoldDB" id="A0A7X6ME74"/>
<dbReference type="PANTHER" id="PTHR24220">
    <property type="entry name" value="IMPORT ATP-BINDING PROTEIN"/>
    <property type="match status" value="1"/>
</dbReference>
<keyword evidence="5" id="KW-1185">Reference proteome</keyword>
<dbReference type="PROSITE" id="PS50893">
    <property type="entry name" value="ABC_TRANSPORTER_2"/>
    <property type="match status" value="2"/>
</dbReference>
<gene>
    <name evidence="4" type="ORF">HGB44_15990</name>
</gene>
<keyword evidence="2 4" id="KW-0067">ATP-binding</keyword>
<dbReference type="InterPro" id="IPR003593">
    <property type="entry name" value="AAA+_ATPase"/>
</dbReference>
<proteinExistence type="predicted"/>
<reference evidence="4 5" key="1">
    <citation type="submission" date="2020-04" db="EMBL/GenBank/DDBJ databases">
        <title>MicrobeNet Type strains.</title>
        <authorList>
            <person name="Nicholson A.C."/>
        </authorList>
    </citation>
    <scope>NUCLEOTIDE SEQUENCE [LARGE SCALE GENOMIC DNA]</scope>
    <source>
        <strain evidence="4 5">ATCC 23612</strain>
    </source>
</reference>
<dbReference type="InterPro" id="IPR027417">
    <property type="entry name" value="P-loop_NTPase"/>
</dbReference>
<protein>
    <submittedName>
        <fullName evidence="4">ABC transporter ATP-binding protein</fullName>
    </submittedName>
</protein>
<evidence type="ECO:0000313" key="4">
    <source>
        <dbReference type="EMBL" id="NKY99152.1"/>
    </source>
</evidence>